<gene>
    <name evidence="1" type="ORF">GXM_05512</name>
</gene>
<dbReference type="AlphaFoldDB" id="A0A5P8W5U2"/>
<keyword evidence="2" id="KW-1185">Reference proteome</keyword>
<proteinExistence type="predicted"/>
<reference evidence="1 2" key="1">
    <citation type="submission" date="2019-10" db="EMBL/GenBank/DDBJ databases">
        <title>Genomic and transcriptomic insights into the perfect genentic adaptation of a filamentous nitrogen-fixing cyanobacterium to rice fields.</title>
        <authorList>
            <person name="Chen Z."/>
        </authorList>
    </citation>
    <scope>NUCLEOTIDE SEQUENCE [LARGE SCALE GENOMIC DNA]</scope>
    <source>
        <strain evidence="1">CCNUC1</strain>
    </source>
</reference>
<dbReference type="EMBL" id="CP045226">
    <property type="protein sequence ID" value="QFS48020.1"/>
    <property type="molecule type" value="Genomic_DNA"/>
</dbReference>
<evidence type="ECO:0000313" key="1">
    <source>
        <dbReference type="EMBL" id="QFS48020.1"/>
    </source>
</evidence>
<dbReference type="KEGG" id="nsh:GXM_05512"/>
<organism evidence="1 2">
    <name type="scientific">Nostoc sphaeroides CCNUC1</name>
    <dbReference type="NCBI Taxonomy" id="2653204"/>
    <lineage>
        <taxon>Bacteria</taxon>
        <taxon>Bacillati</taxon>
        <taxon>Cyanobacteriota</taxon>
        <taxon>Cyanophyceae</taxon>
        <taxon>Nostocales</taxon>
        <taxon>Nostocaceae</taxon>
        <taxon>Nostoc</taxon>
    </lineage>
</organism>
<accession>A0A5P8W5U2</accession>
<name>A0A5P8W5U2_9NOSO</name>
<protein>
    <submittedName>
        <fullName evidence="1">Uncharacterized protein</fullName>
    </submittedName>
</protein>
<dbReference type="Proteomes" id="UP000326678">
    <property type="component" value="Chromosome Gxm1"/>
</dbReference>
<evidence type="ECO:0000313" key="2">
    <source>
        <dbReference type="Proteomes" id="UP000326678"/>
    </source>
</evidence>
<sequence length="50" mass="5623">MTATNLKTTAIAIKVFTPLRLERGEYGLDKKIPPPDYYPLFKGVIVSVKK</sequence>